<proteinExistence type="predicted"/>
<sequence>MDLANVIVIILCVLLVVSFMGHIVVINKYPQPVPVPVPVPSPSPSPLIGGCAGTRYGCCPNGSTPKMNLIGSNCR</sequence>
<organism evidence="2">
    <name type="scientific">viral metagenome</name>
    <dbReference type="NCBI Taxonomy" id="1070528"/>
    <lineage>
        <taxon>unclassified sequences</taxon>
        <taxon>metagenomes</taxon>
        <taxon>organismal metagenomes</taxon>
    </lineage>
</organism>
<dbReference type="AlphaFoldDB" id="A0A6C0EWL2"/>
<protein>
    <submittedName>
        <fullName evidence="2">Uncharacterized protein</fullName>
    </submittedName>
</protein>
<keyword evidence="1" id="KW-0812">Transmembrane</keyword>
<dbReference type="EMBL" id="MN738945">
    <property type="protein sequence ID" value="QHT32630.1"/>
    <property type="molecule type" value="Genomic_DNA"/>
</dbReference>
<reference evidence="2" key="1">
    <citation type="journal article" date="2020" name="Nature">
        <title>Giant virus diversity and host interactions through global metagenomics.</title>
        <authorList>
            <person name="Schulz F."/>
            <person name="Roux S."/>
            <person name="Paez-Espino D."/>
            <person name="Jungbluth S."/>
            <person name="Walsh D.A."/>
            <person name="Denef V.J."/>
            <person name="McMahon K.D."/>
            <person name="Konstantinidis K.T."/>
            <person name="Eloe-Fadrosh E.A."/>
            <person name="Kyrpides N.C."/>
            <person name="Woyke T."/>
        </authorList>
    </citation>
    <scope>NUCLEOTIDE SEQUENCE</scope>
    <source>
        <strain evidence="2">GVMAG-M-3300009161-30</strain>
    </source>
</reference>
<keyword evidence="1" id="KW-0472">Membrane</keyword>
<evidence type="ECO:0000256" key="1">
    <source>
        <dbReference type="SAM" id="Phobius"/>
    </source>
</evidence>
<feature type="transmembrane region" description="Helical" evidence="1">
    <location>
        <begin position="6"/>
        <end position="26"/>
    </location>
</feature>
<evidence type="ECO:0000313" key="2">
    <source>
        <dbReference type="EMBL" id="QHT32630.1"/>
    </source>
</evidence>
<accession>A0A6C0EWL2</accession>
<keyword evidence="1" id="KW-1133">Transmembrane helix</keyword>
<name>A0A6C0EWL2_9ZZZZ</name>